<name>K1S4V0_9ZZZZ</name>
<organism evidence="2">
    <name type="scientific">human gut metagenome</name>
    <dbReference type="NCBI Taxonomy" id="408170"/>
    <lineage>
        <taxon>unclassified sequences</taxon>
        <taxon>metagenomes</taxon>
        <taxon>organismal metagenomes</taxon>
    </lineage>
</organism>
<keyword evidence="1" id="KW-0472">Membrane</keyword>
<protein>
    <submittedName>
        <fullName evidence="2">Secreted protein</fullName>
    </submittedName>
</protein>
<accession>K1S4V0</accession>
<comment type="caution">
    <text evidence="2">The sequence shown here is derived from an EMBL/GenBank/DDBJ whole genome shotgun (WGS) entry which is preliminary data.</text>
</comment>
<dbReference type="EMBL" id="AJWZ01009725">
    <property type="protein sequence ID" value="EKC50469.1"/>
    <property type="molecule type" value="Genomic_DNA"/>
</dbReference>
<sequence>MKSKGKKKGYIGIAITAILLIVTVVADLLVSRYITMIKLYFRDESNSVYEMSADEAL</sequence>
<proteinExistence type="predicted"/>
<dbReference type="AlphaFoldDB" id="K1S4V0"/>
<gene>
    <name evidence="2" type="ORF">OBE_14117</name>
</gene>
<keyword evidence="1" id="KW-0812">Transmembrane</keyword>
<evidence type="ECO:0000313" key="2">
    <source>
        <dbReference type="EMBL" id="EKC50469.1"/>
    </source>
</evidence>
<feature type="non-terminal residue" evidence="2">
    <location>
        <position position="57"/>
    </location>
</feature>
<keyword evidence="1" id="KW-1133">Transmembrane helix</keyword>
<reference evidence="2" key="1">
    <citation type="journal article" date="2013" name="Environ. Microbiol.">
        <title>Microbiota from the distal guts of lean and obese adolescents exhibit partial functional redundancy besides clear differences in community structure.</title>
        <authorList>
            <person name="Ferrer M."/>
            <person name="Ruiz A."/>
            <person name="Lanza F."/>
            <person name="Haange S.B."/>
            <person name="Oberbach A."/>
            <person name="Till H."/>
            <person name="Bargiela R."/>
            <person name="Campoy C."/>
            <person name="Segura M.T."/>
            <person name="Richter M."/>
            <person name="von Bergen M."/>
            <person name="Seifert J."/>
            <person name="Suarez A."/>
        </authorList>
    </citation>
    <scope>NUCLEOTIDE SEQUENCE</scope>
</reference>
<feature type="transmembrane region" description="Helical" evidence="1">
    <location>
        <begin position="12"/>
        <end position="34"/>
    </location>
</feature>
<evidence type="ECO:0000256" key="1">
    <source>
        <dbReference type="SAM" id="Phobius"/>
    </source>
</evidence>